<evidence type="ECO:0000313" key="12">
    <source>
        <dbReference type="Proteomes" id="UP000292447"/>
    </source>
</evidence>
<keyword evidence="4 11" id="KW-0808">Transferase</keyword>
<proteinExistence type="inferred from homology"/>
<evidence type="ECO:0000256" key="5">
    <source>
        <dbReference type="ARBA" id="ARBA00022692"/>
    </source>
</evidence>
<gene>
    <name evidence="11" type="primary">MPUL0A05790</name>
    <name evidence="11" type="ORF">METSCH_A05790</name>
</gene>
<keyword evidence="12" id="KW-1185">Reference proteome</keyword>
<evidence type="ECO:0000256" key="7">
    <source>
        <dbReference type="ARBA" id="ARBA00022989"/>
    </source>
</evidence>
<accession>A0A4P6XJA2</accession>
<comment type="subcellular location">
    <subcellularLocation>
        <location evidence="1">Membrane</location>
        <topology evidence="1">Single-pass type II membrane protein</topology>
    </subcellularLocation>
</comment>
<keyword evidence="3 11" id="KW-0328">Glycosyltransferase</keyword>
<dbReference type="Proteomes" id="UP000292447">
    <property type="component" value="Chromosome I"/>
</dbReference>
<evidence type="ECO:0000256" key="8">
    <source>
        <dbReference type="ARBA" id="ARBA00023136"/>
    </source>
</evidence>
<dbReference type="GO" id="GO:0071555">
    <property type="term" value="P:cell wall organization"/>
    <property type="evidence" value="ECO:0007669"/>
    <property type="project" value="UniProtKB-KW"/>
</dbReference>
<keyword evidence="5 10" id="KW-0812">Transmembrane</keyword>
<evidence type="ECO:0000256" key="1">
    <source>
        <dbReference type="ARBA" id="ARBA00004606"/>
    </source>
</evidence>
<evidence type="ECO:0000256" key="3">
    <source>
        <dbReference type="ARBA" id="ARBA00022676"/>
    </source>
</evidence>
<dbReference type="InterPro" id="IPR021988">
    <property type="entry name" value="BMT1"/>
</dbReference>
<sequence length="624" mass="71662">MKCAISPKMKRVLPQIIIATEMILDVVGRQRKLLASMALLACMAFTIMSFLYQDSISLMPEHMRKIEENERETSLESKVVLPAGFHFPKNALKDHLFGTSGEFWETVQIKASEVKHMPPLELGNMTPSNVYIYETSKEEECERKEQKTTFFTDKSKHLSTDLHKTMEVFLEEAQMYGDTYNKHVHHMFQNAMDEDKLDTHWFRFAGSSVWLKDYNVHFVVSRLIITENGNRENPRLSMVYAQIYDENWSEIEDIRLVFPSNNVEGESGFRVNGQNFILHRFPRFLPIPFLFGENGLYWGAEDPRVTLVTNVLGHEEPLIVFNAFQIKEVQEGDTKHALGFRSIFMSFPFQVQKGKRLFLADTEETKEQWFTRTKQVIIEGEPMRRTEKNWTPFVSQAGESSEHVMFATLLEPLKVIKCELWTDKEECSVEESRASGEVGALRGGTPLLSIRYDPEKDQEVFAGLARAHLIQCGCAIHFYRPNLVVLARNGRKWMLSHISSPVDLGMDVLPWYPGGGVCDAVNAMIPNGIESWDLENDIMSVYASVSDVTLERVHLHGIMNALNSMKFWEVEDDHGLFDPVECALEASDRFCNEYGIKHLERAKRLFAVFSENDTVADHQSFLVL</sequence>
<dbReference type="EMBL" id="CP034456">
    <property type="protein sequence ID" value="QBM85948.1"/>
    <property type="molecule type" value="Genomic_DNA"/>
</dbReference>
<keyword evidence="8 10" id="KW-0472">Membrane</keyword>
<evidence type="ECO:0000256" key="4">
    <source>
        <dbReference type="ARBA" id="ARBA00022679"/>
    </source>
</evidence>
<dbReference type="GO" id="GO:0016020">
    <property type="term" value="C:membrane"/>
    <property type="evidence" value="ECO:0007669"/>
    <property type="project" value="UniProtKB-SubCell"/>
</dbReference>
<dbReference type="Pfam" id="PF12141">
    <property type="entry name" value="BMT"/>
    <property type="match status" value="1"/>
</dbReference>
<dbReference type="STRING" id="2163413.A0A4P6XJA2"/>
<keyword evidence="9" id="KW-0961">Cell wall biogenesis/degradation</keyword>
<feature type="transmembrane region" description="Helical" evidence="10">
    <location>
        <begin position="33"/>
        <end position="52"/>
    </location>
</feature>
<protein>
    <submittedName>
        <fullName evidence="11">Beta-1,2-mannosyltransferase</fullName>
    </submittedName>
</protein>
<keyword evidence="7 10" id="KW-1133">Transmembrane helix</keyword>
<evidence type="ECO:0000256" key="2">
    <source>
        <dbReference type="ARBA" id="ARBA00009486"/>
    </source>
</evidence>
<evidence type="ECO:0000256" key="9">
    <source>
        <dbReference type="ARBA" id="ARBA00023316"/>
    </source>
</evidence>
<organism evidence="11 12">
    <name type="scientific">Metschnikowia aff. pulcherrima</name>
    <dbReference type="NCBI Taxonomy" id="2163413"/>
    <lineage>
        <taxon>Eukaryota</taxon>
        <taxon>Fungi</taxon>
        <taxon>Dikarya</taxon>
        <taxon>Ascomycota</taxon>
        <taxon>Saccharomycotina</taxon>
        <taxon>Pichiomycetes</taxon>
        <taxon>Metschnikowiaceae</taxon>
        <taxon>Metschnikowia</taxon>
    </lineage>
</organism>
<name>A0A4P6XJA2_9ASCO</name>
<comment type="similarity">
    <text evidence="2">Belongs to the BMT family.</text>
</comment>
<reference evidence="12" key="1">
    <citation type="submission" date="2019-03" db="EMBL/GenBank/DDBJ databases">
        <title>Snf2 controls pulcherriminic acid biosynthesis and connects pigmentation and antifungal activity of the yeast Metschnikowia pulcherrima.</title>
        <authorList>
            <person name="Gore-Lloyd D."/>
            <person name="Sumann I."/>
            <person name="Brachmann A.O."/>
            <person name="Schneeberger K."/>
            <person name="Ortiz-Merino R.A."/>
            <person name="Moreno-Beltran M."/>
            <person name="Schlaefli M."/>
            <person name="Kirner P."/>
            <person name="Santos Kron A."/>
            <person name="Wolfe K.H."/>
            <person name="Piel J."/>
            <person name="Ahrens C.H."/>
            <person name="Henk D."/>
            <person name="Freimoser F.M."/>
        </authorList>
    </citation>
    <scope>NUCLEOTIDE SEQUENCE [LARGE SCALE GENOMIC DNA]</scope>
    <source>
        <strain evidence="12">APC 1.2</strain>
    </source>
</reference>
<dbReference type="AlphaFoldDB" id="A0A4P6XJA2"/>
<evidence type="ECO:0000256" key="6">
    <source>
        <dbReference type="ARBA" id="ARBA00022968"/>
    </source>
</evidence>
<evidence type="ECO:0000313" key="11">
    <source>
        <dbReference type="EMBL" id="QBM85948.1"/>
    </source>
</evidence>
<evidence type="ECO:0000256" key="10">
    <source>
        <dbReference type="SAM" id="Phobius"/>
    </source>
</evidence>
<keyword evidence="6" id="KW-0735">Signal-anchor</keyword>
<dbReference type="GO" id="GO:0000030">
    <property type="term" value="F:mannosyltransferase activity"/>
    <property type="evidence" value="ECO:0007669"/>
    <property type="project" value="InterPro"/>
</dbReference>